<reference evidence="1" key="1">
    <citation type="journal article" date="2021" name="G3 (Bethesda)">
        <title>Genome and transcriptome analysis of the beet armyworm Spodoptera exigua reveals targets for pest control. .</title>
        <authorList>
            <person name="Simon S."/>
            <person name="Breeschoten T."/>
            <person name="Jansen H.J."/>
            <person name="Dirks R.P."/>
            <person name="Schranz M.E."/>
            <person name="Ros V.I.D."/>
        </authorList>
    </citation>
    <scope>NUCLEOTIDE SEQUENCE</scope>
    <source>
        <strain evidence="1">TB_SE_WUR_2020</strain>
    </source>
</reference>
<dbReference type="EMBL" id="JACEFF010000937">
    <property type="protein sequence ID" value="KAH9627808.1"/>
    <property type="molecule type" value="Genomic_DNA"/>
</dbReference>
<protein>
    <submittedName>
        <fullName evidence="1">Uncharacterized protein</fullName>
    </submittedName>
</protein>
<evidence type="ECO:0000313" key="1">
    <source>
        <dbReference type="EMBL" id="KAH9627808.1"/>
    </source>
</evidence>
<dbReference type="Proteomes" id="UP000814243">
    <property type="component" value="Unassembled WGS sequence"/>
</dbReference>
<accession>A0A922M0M0</accession>
<comment type="caution">
    <text evidence="1">The sequence shown here is derived from an EMBL/GenBank/DDBJ whole genome shotgun (WGS) entry which is preliminary data.</text>
</comment>
<proteinExistence type="predicted"/>
<gene>
    <name evidence="1" type="ORF">HF086_000193</name>
</gene>
<name>A0A922M0M0_SPOEX</name>
<organism evidence="1 2">
    <name type="scientific">Spodoptera exigua</name>
    <name type="common">Beet armyworm</name>
    <name type="synonym">Noctua fulgens</name>
    <dbReference type="NCBI Taxonomy" id="7107"/>
    <lineage>
        <taxon>Eukaryota</taxon>
        <taxon>Metazoa</taxon>
        <taxon>Ecdysozoa</taxon>
        <taxon>Arthropoda</taxon>
        <taxon>Hexapoda</taxon>
        <taxon>Insecta</taxon>
        <taxon>Pterygota</taxon>
        <taxon>Neoptera</taxon>
        <taxon>Endopterygota</taxon>
        <taxon>Lepidoptera</taxon>
        <taxon>Glossata</taxon>
        <taxon>Ditrysia</taxon>
        <taxon>Noctuoidea</taxon>
        <taxon>Noctuidae</taxon>
        <taxon>Amphipyrinae</taxon>
        <taxon>Spodoptera</taxon>
    </lineage>
</organism>
<sequence length="116" mass="12272">MIALHLIKGECEIVCVAPSSGRVPAADQLGRAARDAGPKSLIAALLPLPHATFRSRSGRAAPPPPALSHDLNPLTHYTDLLTPQRTYTSTLLAHSPLVSDPPKTATKTVHGFNKLV</sequence>
<dbReference type="AlphaFoldDB" id="A0A922M0M0"/>
<evidence type="ECO:0000313" key="2">
    <source>
        <dbReference type="Proteomes" id="UP000814243"/>
    </source>
</evidence>